<dbReference type="InterPro" id="IPR048285">
    <property type="entry name" value="Integrin_alpha_Ig-like_2"/>
</dbReference>
<evidence type="ECO:0000256" key="7">
    <source>
        <dbReference type="ARBA" id="ARBA00022837"/>
    </source>
</evidence>
<dbReference type="Gene3D" id="3.40.50.410">
    <property type="entry name" value="von Willebrand factor, type A domain"/>
    <property type="match status" value="1"/>
</dbReference>
<keyword evidence="5" id="KW-0732">Signal</keyword>
<evidence type="ECO:0000256" key="1">
    <source>
        <dbReference type="ARBA" id="ARBA00004479"/>
    </source>
</evidence>
<sequence length="942" mass="104987">MRREDENNAKETDEDEDAGTEIAFVLDGSGSIEAEDFERAKEFIYNVMKNVWTSCFSCNFAIVQYGSKIRTELSLLENDNGTKALNKVKSIKQAYNLTRTASALYHVLTEVFVPENGSKNNSKKMIILLSDGEMMGDNRTLEGVLNMVEMTGVLRFAIGVGPLVVNKTRAIKQMVQISGDEKRYFNVSNYAALENILSSLEQSIIGIEGIQKGAGFHLQLAEAGFSSHLTHEGSLLFGAVGAYDWSGGIIMKREKEKIVTFLNASTEEPRFSYLGYSVTSAHIATKMLYISGAPRYNLTGAVFVFDETFEEEVLPGDQVGSYFGAVLLALDVDGDEETDHLLVGAPHFHIRGEEGKVLVFRLHQGRFERDGALHGMEKYDYARFGSAIASIGDVDGNKHMDVAVGAPLETDDPTGPSGSIYIFNGFKEGLKQRHSQRISPSDFGMKLVHFGQAVSAFGSTENFISVGSEGGATVLKTLRVIIIKPKLNVKTDIIPLVQQTNDQSKQYDELISLQVCFDARKNKIINNEELLIEYQFDLDFDKEEKRLSCDNCQKTVNFTMTSNRSCPDPIKFNFVGCDDCFSPIKIKLNFTLRAPSNGTPVRVLDVFSSNEVIQEIQFEKECKEKGRCQSDISLTDSKLSTNTVIIGFTETLNITFTLTNMGDNSYMTTLTLTYPKILHTKKIEPVQYEVTNDNQILCKLLHPNFRRDAQVTVNVIWQPVKEKSDLTNATISAVLTGGNNGTQKLDSKIYSFGVKNALAVQLKGKAIPQRFSVTEEEMSKENRELQFIFELFGKNEYRAKINATITIKKEVQNTDLKILSVKPTNCTLSFLESTYTIACILTDPQVITINTETYIRDIQGNNEKIIATAQLTFDENVYEGIDILKKEVVVILSKMTVVKSIAPIICGSIGGLVFLIILIIILIKCGFFRRRHKLERVGSSHQ</sequence>
<dbReference type="EMBL" id="JAROKS010000025">
    <property type="protein sequence ID" value="KAK1786242.1"/>
    <property type="molecule type" value="Genomic_DNA"/>
</dbReference>
<comment type="similarity">
    <text evidence="2 16">Belongs to the integrin alpha chain family.</text>
</comment>
<gene>
    <name evidence="18" type="ORF">P4O66_017595</name>
</gene>
<keyword evidence="7" id="KW-0106">Calcium</keyword>
<dbReference type="InterPro" id="IPR032695">
    <property type="entry name" value="Integrin_dom_sf"/>
</dbReference>
<dbReference type="GO" id="GO:0008305">
    <property type="term" value="C:integrin complex"/>
    <property type="evidence" value="ECO:0007669"/>
    <property type="project" value="InterPro"/>
</dbReference>
<reference evidence="18" key="1">
    <citation type="submission" date="2023-03" db="EMBL/GenBank/DDBJ databases">
        <title>Electrophorus voltai genome.</title>
        <authorList>
            <person name="Bian C."/>
        </authorList>
    </citation>
    <scope>NUCLEOTIDE SEQUENCE</scope>
    <source>
        <strain evidence="18">CB-2022</strain>
        <tissue evidence="18">Muscle</tissue>
    </source>
</reference>
<dbReference type="InterPro" id="IPR028994">
    <property type="entry name" value="Integrin_alpha_N"/>
</dbReference>
<dbReference type="SUPFAM" id="SSF53300">
    <property type="entry name" value="vWA-like"/>
    <property type="match status" value="1"/>
</dbReference>
<keyword evidence="13 16" id="KW-0675">Receptor</keyword>
<evidence type="ECO:0000256" key="11">
    <source>
        <dbReference type="ARBA" id="ARBA00023136"/>
    </source>
</evidence>
<dbReference type="PANTHER" id="PTHR23220">
    <property type="entry name" value="INTEGRIN ALPHA"/>
    <property type="match status" value="1"/>
</dbReference>
<evidence type="ECO:0000256" key="8">
    <source>
        <dbReference type="ARBA" id="ARBA00022889"/>
    </source>
</evidence>
<dbReference type="InterPro" id="IPR013517">
    <property type="entry name" value="FG-GAP"/>
</dbReference>
<dbReference type="Pfam" id="PF00092">
    <property type="entry name" value="VWA"/>
    <property type="match status" value="1"/>
</dbReference>
<dbReference type="GO" id="GO:0007229">
    <property type="term" value="P:integrin-mediated signaling pathway"/>
    <property type="evidence" value="ECO:0007669"/>
    <property type="project" value="UniProtKB-KW"/>
</dbReference>
<proteinExistence type="inferred from homology"/>
<feature type="transmembrane region" description="Helical" evidence="16">
    <location>
        <begin position="901"/>
        <end position="923"/>
    </location>
</feature>
<dbReference type="Proteomes" id="UP001239994">
    <property type="component" value="Unassembled WGS sequence"/>
</dbReference>
<dbReference type="PRINTS" id="PR01185">
    <property type="entry name" value="INTEGRINA"/>
</dbReference>
<protein>
    <recommendedName>
        <fullName evidence="17">VWFA domain-containing protein</fullName>
    </recommendedName>
</protein>
<feature type="repeat" description="FG-GAP" evidence="15">
    <location>
        <begin position="370"/>
        <end position="432"/>
    </location>
</feature>
<name>A0AAD9DNK1_9TELE</name>
<evidence type="ECO:0000256" key="15">
    <source>
        <dbReference type="PROSITE-ProRule" id="PRU00803"/>
    </source>
</evidence>
<dbReference type="InterPro" id="IPR002035">
    <property type="entry name" value="VWF_A"/>
</dbReference>
<dbReference type="GO" id="GO:0046872">
    <property type="term" value="F:metal ion binding"/>
    <property type="evidence" value="ECO:0007669"/>
    <property type="project" value="UniProtKB-KW"/>
</dbReference>
<feature type="domain" description="VWFA" evidence="17">
    <location>
        <begin position="21"/>
        <end position="200"/>
    </location>
</feature>
<evidence type="ECO:0000313" key="19">
    <source>
        <dbReference type="Proteomes" id="UP001239994"/>
    </source>
</evidence>
<dbReference type="PROSITE" id="PS51470">
    <property type="entry name" value="FG_GAP"/>
    <property type="match status" value="2"/>
</dbReference>
<dbReference type="Gene3D" id="2.130.10.130">
    <property type="entry name" value="Integrin alpha, N-terminal"/>
    <property type="match status" value="1"/>
</dbReference>
<keyword evidence="19" id="KW-1185">Reference proteome</keyword>
<evidence type="ECO:0000256" key="12">
    <source>
        <dbReference type="ARBA" id="ARBA00023157"/>
    </source>
</evidence>
<dbReference type="GO" id="GO:0005178">
    <property type="term" value="F:integrin binding"/>
    <property type="evidence" value="ECO:0007669"/>
    <property type="project" value="TreeGrafter"/>
</dbReference>
<evidence type="ECO:0000256" key="13">
    <source>
        <dbReference type="ARBA" id="ARBA00023170"/>
    </source>
</evidence>
<evidence type="ECO:0000256" key="5">
    <source>
        <dbReference type="ARBA" id="ARBA00022729"/>
    </source>
</evidence>
<dbReference type="GO" id="GO:0007160">
    <property type="term" value="P:cell-matrix adhesion"/>
    <property type="evidence" value="ECO:0007669"/>
    <property type="project" value="TreeGrafter"/>
</dbReference>
<dbReference type="InterPro" id="IPR036465">
    <property type="entry name" value="vWFA_dom_sf"/>
</dbReference>
<evidence type="ECO:0000256" key="4">
    <source>
        <dbReference type="ARBA" id="ARBA00022723"/>
    </source>
</evidence>
<dbReference type="Gene3D" id="2.60.40.1510">
    <property type="entry name" value="ntegrin, alpha v. Chain A, domain 3"/>
    <property type="match status" value="1"/>
</dbReference>
<dbReference type="GO" id="GO:0098609">
    <property type="term" value="P:cell-cell adhesion"/>
    <property type="evidence" value="ECO:0007669"/>
    <property type="project" value="TreeGrafter"/>
</dbReference>
<dbReference type="SMART" id="SM00327">
    <property type="entry name" value="VWA"/>
    <property type="match status" value="1"/>
</dbReference>
<evidence type="ECO:0000313" key="18">
    <source>
        <dbReference type="EMBL" id="KAK1786242.1"/>
    </source>
</evidence>
<keyword evidence="11 16" id="KW-0472">Membrane</keyword>
<evidence type="ECO:0000256" key="9">
    <source>
        <dbReference type="ARBA" id="ARBA00022989"/>
    </source>
</evidence>
<evidence type="ECO:0000256" key="3">
    <source>
        <dbReference type="ARBA" id="ARBA00022692"/>
    </source>
</evidence>
<dbReference type="Gene3D" id="1.20.5.930">
    <property type="entry name" value="Bicelle-embedded integrin alpha(iib) transmembrane segment"/>
    <property type="match status" value="1"/>
</dbReference>
<evidence type="ECO:0000256" key="6">
    <source>
        <dbReference type="ARBA" id="ARBA00022737"/>
    </source>
</evidence>
<dbReference type="GO" id="GO:0009897">
    <property type="term" value="C:external side of plasma membrane"/>
    <property type="evidence" value="ECO:0007669"/>
    <property type="project" value="TreeGrafter"/>
</dbReference>
<keyword evidence="6" id="KW-0677">Repeat</keyword>
<dbReference type="AlphaFoldDB" id="A0AAD9DNK1"/>
<evidence type="ECO:0000259" key="17">
    <source>
        <dbReference type="PROSITE" id="PS50234"/>
    </source>
</evidence>
<dbReference type="PROSITE" id="PS50234">
    <property type="entry name" value="VWFA"/>
    <property type="match status" value="1"/>
</dbReference>
<keyword evidence="9 16" id="KW-1133">Transmembrane helix</keyword>
<evidence type="ECO:0000256" key="14">
    <source>
        <dbReference type="ARBA" id="ARBA00023180"/>
    </source>
</evidence>
<keyword evidence="14" id="KW-0325">Glycoprotein</keyword>
<evidence type="ECO:0000256" key="10">
    <source>
        <dbReference type="ARBA" id="ARBA00023037"/>
    </source>
</evidence>
<dbReference type="GO" id="GO:0033627">
    <property type="term" value="P:cell adhesion mediated by integrin"/>
    <property type="evidence" value="ECO:0007669"/>
    <property type="project" value="TreeGrafter"/>
</dbReference>
<keyword evidence="4" id="KW-0479">Metal-binding</keyword>
<keyword evidence="3 16" id="KW-0812">Transmembrane</keyword>
<dbReference type="SUPFAM" id="SSF69179">
    <property type="entry name" value="Integrin domains"/>
    <property type="match status" value="2"/>
</dbReference>
<dbReference type="PANTHER" id="PTHR23220:SF79">
    <property type="entry name" value="INTEGRIN ALPHA-E"/>
    <property type="match status" value="1"/>
</dbReference>
<keyword evidence="10 16" id="KW-0401">Integrin</keyword>
<evidence type="ECO:0000256" key="2">
    <source>
        <dbReference type="ARBA" id="ARBA00008054"/>
    </source>
</evidence>
<keyword evidence="8 16" id="KW-0130">Cell adhesion</keyword>
<keyword evidence="12" id="KW-1015">Disulfide bond</keyword>
<dbReference type="PRINTS" id="PR00453">
    <property type="entry name" value="VWFADOMAIN"/>
</dbReference>
<dbReference type="SMART" id="SM00191">
    <property type="entry name" value="Int_alpha"/>
    <property type="match status" value="3"/>
</dbReference>
<accession>A0AAD9DNK1</accession>
<dbReference type="SUPFAM" id="SSF69318">
    <property type="entry name" value="Integrin alpha N-terminal domain"/>
    <property type="match status" value="1"/>
</dbReference>
<dbReference type="Pfam" id="PF20805">
    <property type="entry name" value="Integrin_A_Ig_2"/>
    <property type="match status" value="1"/>
</dbReference>
<comment type="subcellular location">
    <subcellularLocation>
        <location evidence="1 16">Membrane</location>
        <topology evidence="1 16">Single-pass type I membrane protein</topology>
    </subcellularLocation>
</comment>
<dbReference type="InterPro" id="IPR000413">
    <property type="entry name" value="Integrin_alpha"/>
</dbReference>
<evidence type="ECO:0000256" key="16">
    <source>
        <dbReference type="RuleBase" id="RU003762"/>
    </source>
</evidence>
<organism evidence="18 19">
    <name type="scientific">Electrophorus voltai</name>
    <dbReference type="NCBI Taxonomy" id="2609070"/>
    <lineage>
        <taxon>Eukaryota</taxon>
        <taxon>Metazoa</taxon>
        <taxon>Chordata</taxon>
        <taxon>Craniata</taxon>
        <taxon>Vertebrata</taxon>
        <taxon>Euteleostomi</taxon>
        <taxon>Actinopterygii</taxon>
        <taxon>Neopterygii</taxon>
        <taxon>Teleostei</taxon>
        <taxon>Ostariophysi</taxon>
        <taxon>Gymnotiformes</taxon>
        <taxon>Gymnotoidei</taxon>
        <taxon>Gymnotidae</taxon>
        <taxon>Electrophorus</taxon>
    </lineage>
</organism>
<dbReference type="InterPro" id="IPR013519">
    <property type="entry name" value="Int_alpha_beta-p"/>
</dbReference>
<feature type="repeat" description="FG-GAP" evidence="15">
    <location>
        <begin position="310"/>
        <end position="369"/>
    </location>
</feature>
<comment type="caution">
    <text evidence="18">The sequence shown here is derived from an EMBL/GenBank/DDBJ whole genome shotgun (WGS) entry which is preliminary data.</text>
</comment>
<dbReference type="Gene3D" id="2.60.40.1460">
    <property type="entry name" value="Integrin domains. Chain A, domain 2"/>
    <property type="match status" value="1"/>
</dbReference>
<dbReference type="Pfam" id="PF01839">
    <property type="entry name" value="FG-GAP"/>
    <property type="match status" value="1"/>
</dbReference>